<dbReference type="InterPro" id="IPR000873">
    <property type="entry name" value="AMP-dep_synth/lig_dom"/>
</dbReference>
<evidence type="ECO:0000259" key="2">
    <source>
        <dbReference type="Pfam" id="PF00501"/>
    </source>
</evidence>
<comment type="similarity">
    <text evidence="1">Belongs to the ATP-dependent AMP-binding enzyme family.</text>
</comment>
<dbReference type="Gene3D" id="3.40.50.12780">
    <property type="entry name" value="N-terminal domain of ligase-like"/>
    <property type="match status" value="1"/>
</dbReference>
<dbReference type="SUPFAM" id="SSF56801">
    <property type="entry name" value="Acetyl-CoA synthetase-like"/>
    <property type="match status" value="1"/>
</dbReference>
<reference evidence="3 4" key="1">
    <citation type="submission" date="2023-12" db="EMBL/GenBank/DDBJ databases">
        <title>Baltic Sea Cyanobacteria.</title>
        <authorList>
            <person name="Delbaje E."/>
            <person name="Fewer D.P."/>
            <person name="Shishido T.K."/>
        </authorList>
    </citation>
    <scope>NUCLEOTIDE SEQUENCE [LARGE SCALE GENOMIC DNA]</scope>
    <source>
        <strain evidence="3 4">UHCC 0139</strain>
    </source>
</reference>
<dbReference type="EMBL" id="JAYGHX010000001">
    <property type="protein sequence ID" value="MEA5389707.1"/>
    <property type="molecule type" value="Genomic_DNA"/>
</dbReference>
<comment type="caution">
    <text evidence="3">The sequence shown here is derived from an EMBL/GenBank/DDBJ whole genome shotgun (WGS) entry which is preliminary data.</text>
</comment>
<feature type="domain" description="AMP-dependent synthetase/ligase" evidence="2">
    <location>
        <begin position="112"/>
        <end position="252"/>
    </location>
</feature>
<dbReference type="PANTHER" id="PTHR43201:SF8">
    <property type="entry name" value="ACYL-COA SYNTHETASE FAMILY MEMBER 3"/>
    <property type="match status" value="1"/>
</dbReference>
<dbReference type="Pfam" id="PF00501">
    <property type="entry name" value="AMP-binding"/>
    <property type="match status" value="1"/>
</dbReference>
<gene>
    <name evidence="3" type="ORF">VB738_00405</name>
</gene>
<evidence type="ECO:0000313" key="4">
    <source>
        <dbReference type="Proteomes" id="UP001304461"/>
    </source>
</evidence>
<organism evidence="3 4">
    <name type="scientific">Cyanobium gracile UHCC 0139</name>
    <dbReference type="NCBI Taxonomy" id="3110308"/>
    <lineage>
        <taxon>Bacteria</taxon>
        <taxon>Bacillati</taxon>
        <taxon>Cyanobacteriota</taxon>
        <taxon>Cyanophyceae</taxon>
        <taxon>Synechococcales</taxon>
        <taxon>Prochlorococcaceae</taxon>
        <taxon>Cyanobium</taxon>
    </lineage>
</organism>
<dbReference type="Proteomes" id="UP001304461">
    <property type="component" value="Unassembled WGS sequence"/>
</dbReference>
<evidence type="ECO:0000313" key="3">
    <source>
        <dbReference type="EMBL" id="MEA5389707.1"/>
    </source>
</evidence>
<sequence length="417" mass="43895">MADPPWAPLLLDAARADPEAAAARLEQAWERQRLVALAGPGQQGELAAALGGAPEELAELARFGAAVVVGSGGSSGGRQWCLQPLAHLQASADATAAWLEGLGLEPAACLHLDPLPLHHVSGLLPLVRARRWGGELRWLAPSLLRRPQLLPAACPLPAGRPVLLSLVPTQLARLMASPAASAWLAGCALIWVGGAALPAPLATAARRARLPLAPCYGATETAAMVCALPPQRFLAGVPGCGAPLADVALRLDGATGAVEVRCARLSPGRLVAGCLQPLPLQPDGWWRSGDGGRIGPEGLELLGRLDGALHSGGETVFPERLEERLQEQAARAGADVEALLLLARPDPEWGERLVALVRPFRQGEGTELLGQLQAITAAWPPAERPRSWHLCPSLAPTTAGKWQRGRWQRWLDSLEAF</sequence>
<dbReference type="InterPro" id="IPR042099">
    <property type="entry name" value="ANL_N_sf"/>
</dbReference>
<protein>
    <submittedName>
        <fullName evidence="3">AMP-binding protein</fullName>
    </submittedName>
</protein>
<accession>A0ABU5RNP8</accession>
<dbReference type="InterPro" id="IPR045851">
    <property type="entry name" value="AMP-bd_C_sf"/>
</dbReference>
<proteinExistence type="inferred from homology"/>
<dbReference type="RefSeq" id="WP_323303848.1">
    <property type="nucleotide sequence ID" value="NZ_JAYGHX010000001.1"/>
</dbReference>
<evidence type="ECO:0000256" key="1">
    <source>
        <dbReference type="ARBA" id="ARBA00006432"/>
    </source>
</evidence>
<dbReference type="Gene3D" id="3.30.300.30">
    <property type="match status" value="1"/>
</dbReference>
<name>A0ABU5RNP8_9CYAN</name>
<dbReference type="PANTHER" id="PTHR43201">
    <property type="entry name" value="ACYL-COA SYNTHETASE"/>
    <property type="match status" value="1"/>
</dbReference>
<keyword evidence="4" id="KW-1185">Reference proteome</keyword>